<dbReference type="SUPFAM" id="SSF53335">
    <property type="entry name" value="S-adenosyl-L-methionine-dependent methyltransferases"/>
    <property type="match status" value="1"/>
</dbReference>
<dbReference type="PANTHER" id="PTHR20974:SF0">
    <property type="entry name" value="UPF0585 PROTEIN CG18661"/>
    <property type="match status" value="1"/>
</dbReference>
<evidence type="ECO:0000256" key="1">
    <source>
        <dbReference type="ARBA" id="ARBA00008308"/>
    </source>
</evidence>
<dbReference type="KEGG" id="tpal:117646668"/>
<evidence type="ECO:0000313" key="2">
    <source>
        <dbReference type="Proteomes" id="UP000515158"/>
    </source>
</evidence>
<protein>
    <submittedName>
        <fullName evidence="3">Methyltransferase-like 26 isoform X1</fullName>
    </submittedName>
</protein>
<accession>A0A6P8ZP88</accession>
<gene>
    <name evidence="3" type="primary">LOC117646668</name>
</gene>
<dbReference type="Pfam" id="PF06080">
    <property type="entry name" value="DUF938"/>
    <property type="match status" value="1"/>
</dbReference>
<dbReference type="InterPro" id="IPR010342">
    <property type="entry name" value="DUF938"/>
</dbReference>
<dbReference type="Proteomes" id="UP000515158">
    <property type="component" value="Unplaced"/>
</dbReference>
<evidence type="ECO:0000313" key="3">
    <source>
        <dbReference type="RefSeq" id="XP_034243679.1"/>
    </source>
</evidence>
<dbReference type="InterPro" id="IPR029063">
    <property type="entry name" value="SAM-dependent_MTases_sf"/>
</dbReference>
<dbReference type="Gene3D" id="3.40.50.150">
    <property type="entry name" value="Vaccinia Virus protein VP39"/>
    <property type="match status" value="1"/>
</dbReference>
<dbReference type="AlphaFoldDB" id="A0A6P8ZP88"/>
<reference evidence="3" key="1">
    <citation type="submission" date="2025-08" db="UniProtKB">
        <authorList>
            <consortium name="RefSeq"/>
        </authorList>
    </citation>
    <scope>IDENTIFICATION</scope>
    <source>
        <tissue evidence="3">Total insect</tissue>
    </source>
</reference>
<keyword evidence="2" id="KW-1185">Reference proteome</keyword>
<dbReference type="FunCoup" id="A0A6P8ZP88">
    <property type="interactions" value="149"/>
</dbReference>
<dbReference type="PANTHER" id="PTHR20974">
    <property type="entry name" value="UPF0585 PROTEIN CG18661"/>
    <property type="match status" value="1"/>
</dbReference>
<organism evidence="3">
    <name type="scientific">Thrips palmi</name>
    <name type="common">Melon thrips</name>
    <dbReference type="NCBI Taxonomy" id="161013"/>
    <lineage>
        <taxon>Eukaryota</taxon>
        <taxon>Metazoa</taxon>
        <taxon>Ecdysozoa</taxon>
        <taxon>Arthropoda</taxon>
        <taxon>Hexapoda</taxon>
        <taxon>Insecta</taxon>
        <taxon>Pterygota</taxon>
        <taxon>Neoptera</taxon>
        <taxon>Paraneoptera</taxon>
        <taxon>Thysanoptera</taxon>
        <taxon>Terebrantia</taxon>
        <taxon>Thripoidea</taxon>
        <taxon>Thripidae</taxon>
        <taxon>Thrips</taxon>
    </lineage>
</organism>
<dbReference type="OrthoDB" id="10258744at2759"/>
<proteinExistence type="inferred from homology"/>
<dbReference type="GeneID" id="117646668"/>
<name>A0A6P8ZP88_THRPL</name>
<dbReference type="InParanoid" id="A0A6P8ZP88"/>
<dbReference type="RefSeq" id="XP_034243679.1">
    <property type="nucleotide sequence ID" value="XM_034387788.1"/>
</dbReference>
<sequence length="223" mass="23933">MENYIQIKTEGTKMIASAAERNKQPILQALKQHLRPAATATGSSLVLEVSSGTGQHVACAAPHFPDLTFQPSEFDEDMFDSIRTHVKAGGLTNVREPLKVDASAPFSQWAGGNLKAGCLAAIININMIHISSNKAVEGLFTAAGALLGPGGRLLTYGPYANDGLITPESNVQFDRTLRSRNPEWGLRDISRDLAPLAARSGLSLAHTEDMPANNKFLVWQKAA</sequence>
<comment type="similarity">
    <text evidence="1">Belongs to the UPF0585 family.</text>
</comment>